<keyword evidence="1" id="KW-0732">Signal</keyword>
<keyword evidence="3" id="KW-1185">Reference proteome</keyword>
<feature type="chain" id="PRO_5042860737" evidence="1">
    <location>
        <begin position="17"/>
        <end position="166"/>
    </location>
</feature>
<evidence type="ECO:0000256" key="1">
    <source>
        <dbReference type="SAM" id="SignalP"/>
    </source>
</evidence>
<organism evidence="2 3">
    <name type="scientific">Parachaetomium inaequale</name>
    <dbReference type="NCBI Taxonomy" id="2588326"/>
    <lineage>
        <taxon>Eukaryota</taxon>
        <taxon>Fungi</taxon>
        <taxon>Dikarya</taxon>
        <taxon>Ascomycota</taxon>
        <taxon>Pezizomycotina</taxon>
        <taxon>Sordariomycetes</taxon>
        <taxon>Sordariomycetidae</taxon>
        <taxon>Sordariales</taxon>
        <taxon>Chaetomiaceae</taxon>
        <taxon>Parachaetomium</taxon>
    </lineage>
</organism>
<evidence type="ECO:0000313" key="3">
    <source>
        <dbReference type="Proteomes" id="UP001303115"/>
    </source>
</evidence>
<protein>
    <submittedName>
        <fullName evidence="2">Uncharacterized protein</fullName>
    </submittedName>
</protein>
<reference evidence="3" key="1">
    <citation type="journal article" date="2023" name="Mol. Phylogenet. Evol.">
        <title>Genome-scale phylogeny and comparative genomics of the fungal order Sordariales.</title>
        <authorList>
            <person name="Hensen N."/>
            <person name="Bonometti L."/>
            <person name="Westerberg I."/>
            <person name="Brannstrom I.O."/>
            <person name="Guillou S."/>
            <person name="Cros-Aarteil S."/>
            <person name="Calhoun S."/>
            <person name="Haridas S."/>
            <person name="Kuo A."/>
            <person name="Mondo S."/>
            <person name="Pangilinan J."/>
            <person name="Riley R."/>
            <person name="LaButti K."/>
            <person name="Andreopoulos B."/>
            <person name="Lipzen A."/>
            <person name="Chen C."/>
            <person name="Yan M."/>
            <person name="Daum C."/>
            <person name="Ng V."/>
            <person name="Clum A."/>
            <person name="Steindorff A."/>
            <person name="Ohm R.A."/>
            <person name="Martin F."/>
            <person name="Silar P."/>
            <person name="Natvig D.O."/>
            <person name="Lalanne C."/>
            <person name="Gautier V."/>
            <person name="Ament-Velasquez S.L."/>
            <person name="Kruys A."/>
            <person name="Hutchinson M.I."/>
            <person name="Powell A.J."/>
            <person name="Barry K."/>
            <person name="Miller A.N."/>
            <person name="Grigoriev I.V."/>
            <person name="Debuchy R."/>
            <person name="Gladieux P."/>
            <person name="Hiltunen Thoren M."/>
            <person name="Johannesson H."/>
        </authorList>
    </citation>
    <scope>NUCLEOTIDE SEQUENCE [LARGE SCALE GENOMIC DNA]</scope>
    <source>
        <strain evidence="3">CBS 284.82</strain>
    </source>
</reference>
<proteinExistence type="predicted"/>
<accession>A0AAN6P9Y8</accession>
<comment type="caution">
    <text evidence="2">The sequence shown here is derived from an EMBL/GenBank/DDBJ whole genome shotgun (WGS) entry which is preliminary data.</text>
</comment>
<evidence type="ECO:0000313" key="2">
    <source>
        <dbReference type="EMBL" id="KAK4033517.1"/>
    </source>
</evidence>
<dbReference type="EMBL" id="MU854525">
    <property type="protein sequence ID" value="KAK4033517.1"/>
    <property type="molecule type" value="Genomic_DNA"/>
</dbReference>
<dbReference type="Proteomes" id="UP001303115">
    <property type="component" value="Unassembled WGS sequence"/>
</dbReference>
<gene>
    <name evidence="2" type="ORF">C8A01DRAFT_49917</name>
</gene>
<dbReference type="AlphaFoldDB" id="A0AAN6P9Y8"/>
<sequence length="166" mass="17887">MKAFAALAALLAVATANPVATEPRNATQVELDKRDTEIVYLLNCKNVIACCPPLAETDSSRIAYYSASGSANGGNPPSGNNVCTVSGNSYTTWESNSPGCTFPTNVRFVTHIDADAQSRPNYSWAGWGTNGFKNFNCYKDNGHQLYRTDATESSTSCNSIYYCVPQ</sequence>
<feature type="signal peptide" evidence="1">
    <location>
        <begin position="1"/>
        <end position="16"/>
    </location>
</feature>
<name>A0AAN6P9Y8_9PEZI</name>